<gene>
    <name evidence="1" type="ORF">GGR04_004558</name>
</gene>
<reference evidence="1 2" key="1">
    <citation type="submission" date="2020-08" db="EMBL/GenBank/DDBJ databases">
        <title>Genomic Encyclopedia of Type Strains, Phase IV (KMG-IV): sequencing the most valuable type-strain genomes for metagenomic binning, comparative biology and taxonomic classification.</title>
        <authorList>
            <person name="Goeker M."/>
        </authorList>
    </citation>
    <scope>NUCLEOTIDE SEQUENCE [LARGE SCALE GENOMIC DNA]</scope>
    <source>
        <strain evidence="1 2">DSM 102238</strain>
    </source>
</reference>
<evidence type="ECO:0000313" key="2">
    <source>
        <dbReference type="Proteomes" id="UP000542776"/>
    </source>
</evidence>
<dbReference type="Proteomes" id="UP000542776">
    <property type="component" value="Unassembled WGS sequence"/>
</dbReference>
<comment type="caution">
    <text evidence="1">The sequence shown here is derived from an EMBL/GenBank/DDBJ whole genome shotgun (WGS) entry which is preliminary data.</text>
</comment>
<dbReference type="AlphaFoldDB" id="A0A7W6MMB8"/>
<evidence type="ECO:0000313" key="1">
    <source>
        <dbReference type="EMBL" id="MBB4000678.1"/>
    </source>
</evidence>
<keyword evidence="2" id="KW-1185">Reference proteome</keyword>
<dbReference type="EMBL" id="JACIEK010000026">
    <property type="protein sequence ID" value="MBB4000678.1"/>
    <property type="molecule type" value="Genomic_DNA"/>
</dbReference>
<organism evidence="1 2">
    <name type="scientific">Aureimonas pseudogalii</name>
    <dbReference type="NCBI Taxonomy" id="1744844"/>
    <lineage>
        <taxon>Bacteria</taxon>
        <taxon>Pseudomonadati</taxon>
        <taxon>Pseudomonadota</taxon>
        <taxon>Alphaproteobacteria</taxon>
        <taxon>Hyphomicrobiales</taxon>
        <taxon>Aurantimonadaceae</taxon>
        <taxon>Aureimonas</taxon>
    </lineage>
</organism>
<name>A0A7W6MMB8_9HYPH</name>
<accession>A0A7W6MMB8</accession>
<protein>
    <submittedName>
        <fullName evidence="1">Uncharacterized protein</fullName>
    </submittedName>
</protein>
<proteinExistence type="predicted"/>
<sequence length="209" mass="23028">MPAHISFNDKVKALGYSVSFTAIGIKGGIRWRLAKFMGKQSGFESSKSEDTFQKIGPLSPGSIMGYMRAQEQHARETDVSTYTDYRNYLAKFAPTSATGPVAAGNQQKAIPVARSEWDLYLAPDTAFDLTMQAIFKENDGRVLGTKTHDVNITQRKGRSREKEIVQVTIPYSASKAVVTFISSAKGVIDIKRIELDAAGQEIIAWSRSK</sequence>
<dbReference type="RefSeq" id="WP_183202657.1">
    <property type="nucleotide sequence ID" value="NZ_JACIEK010000026.1"/>
</dbReference>